<dbReference type="Proteomes" id="UP001595755">
    <property type="component" value="Unassembled WGS sequence"/>
</dbReference>
<evidence type="ECO:0000256" key="1">
    <source>
        <dbReference type="SAM" id="Phobius"/>
    </source>
</evidence>
<feature type="transmembrane region" description="Helical" evidence="1">
    <location>
        <begin position="145"/>
        <end position="173"/>
    </location>
</feature>
<keyword evidence="1" id="KW-0812">Transmembrane</keyword>
<feature type="transmembrane region" description="Helical" evidence="1">
    <location>
        <begin position="24"/>
        <end position="46"/>
    </location>
</feature>
<feature type="transmembrane region" description="Helical" evidence="1">
    <location>
        <begin position="115"/>
        <end position="139"/>
    </location>
</feature>
<comment type="caution">
    <text evidence="2">The sequence shown here is derived from an EMBL/GenBank/DDBJ whole genome shotgun (WGS) entry which is preliminary data.</text>
</comment>
<reference evidence="3" key="1">
    <citation type="journal article" date="2019" name="Int. J. Syst. Evol. Microbiol.">
        <title>The Global Catalogue of Microorganisms (GCM) 10K type strain sequencing project: providing services to taxonomists for standard genome sequencing and annotation.</title>
        <authorList>
            <consortium name="The Broad Institute Genomics Platform"/>
            <consortium name="The Broad Institute Genome Sequencing Center for Infectious Disease"/>
            <person name="Wu L."/>
            <person name="Ma J."/>
        </authorList>
    </citation>
    <scope>NUCLEOTIDE SEQUENCE [LARGE SCALE GENOMIC DNA]</scope>
    <source>
        <strain evidence="3">CGMCC 4.1641</strain>
    </source>
</reference>
<proteinExistence type="predicted"/>
<protein>
    <submittedName>
        <fullName evidence="2">ABC transporter permease</fullName>
    </submittedName>
</protein>
<evidence type="ECO:0000313" key="2">
    <source>
        <dbReference type="EMBL" id="MFC4306568.1"/>
    </source>
</evidence>
<keyword evidence="1" id="KW-0472">Membrane</keyword>
<dbReference type="Pfam" id="PF06182">
    <property type="entry name" value="ABC2_membrane_6"/>
    <property type="match status" value="1"/>
</dbReference>
<name>A0ABV8SGB1_9BACL</name>
<keyword evidence="3" id="KW-1185">Reference proteome</keyword>
<keyword evidence="1" id="KW-1133">Transmembrane helix</keyword>
<dbReference type="RefSeq" id="WP_204602467.1">
    <property type="nucleotide sequence ID" value="NZ_JBHSED010000065.1"/>
</dbReference>
<evidence type="ECO:0000313" key="3">
    <source>
        <dbReference type="Proteomes" id="UP001595755"/>
    </source>
</evidence>
<organism evidence="2 3">
    <name type="scientific">Cohnella boryungensis</name>
    <dbReference type="NCBI Taxonomy" id="768479"/>
    <lineage>
        <taxon>Bacteria</taxon>
        <taxon>Bacillati</taxon>
        <taxon>Bacillota</taxon>
        <taxon>Bacilli</taxon>
        <taxon>Bacillales</taxon>
        <taxon>Paenibacillaceae</taxon>
        <taxon>Cohnella</taxon>
    </lineage>
</organism>
<feature type="transmembrane region" description="Helical" evidence="1">
    <location>
        <begin position="193"/>
        <end position="212"/>
    </location>
</feature>
<dbReference type="InterPro" id="IPR010390">
    <property type="entry name" value="ABC-2_transporter-like"/>
</dbReference>
<accession>A0ABV8SGB1</accession>
<sequence length="264" mass="29685">MSIQLLGTLMRLLVKERMIYRGDFLLGVIAQLISYAAEYVVLWIFINKFQSLAGWSWPEVALLYSFGLFTYALGASISFLQMQSLEAQVQEGTLDSLLVKPLNPYLYHICRGFNLAYIAHLLISGSVLVWALSVLQLSWTWWSVLYVALAVLGGAMIQAGLMSAIGAAAFVWVRTGFLFQLFFRLKEFISYPLPIFGSLIQIVLTFIIPFAFVNYYPAAYLLGKDSLLMPVWGMWIVPAVGPLVYWLGYVVWMRGVNKYQGAGG</sequence>
<dbReference type="EMBL" id="JBHSED010000065">
    <property type="protein sequence ID" value="MFC4306568.1"/>
    <property type="molecule type" value="Genomic_DNA"/>
</dbReference>
<gene>
    <name evidence="2" type="ORF">ACFO1S_24415</name>
</gene>
<feature type="transmembrane region" description="Helical" evidence="1">
    <location>
        <begin position="61"/>
        <end position="80"/>
    </location>
</feature>
<dbReference type="PANTHER" id="PTHR36833">
    <property type="entry name" value="SLR0610 PROTEIN-RELATED"/>
    <property type="match status" value="1"/>
</dbReference>
<dbReference type="PANTHER" id="PTHR36833:SF1">
    <property type="entry name" value="INTEGRAL MEMBRANE TRANSPORT PROTEIN"/>
    <property type="match status" value="1"/>
</dbReference>
<feature type="transmembrane region" description="Helical" evidence="1">
    <location>
        <begin position="232"/>
        <end position="252"/>
    </location>
</feature>